<dbReference type="EMBL" id="CM027688">
    <property type="protein sequence ID" value="KAG0516583.1"/>
    <property type="molecule type" value="Genomic_DNA"/>
</dbReference>
<evidence type="ECO:0000313" key="2">
    <source>
        <dbReference type="EMBL" id="KAG0516583.1"/>
    </source>
</evidence>
<dbReference type="OrthoDB" id="681719at2759"/>
<reference evidence="2" key="2">
    <citation type="submission" date="2020-10" db="EMBL/GenBank/DDBJ databases">
        <authorList>
            <person name="Cooper E.A."/>
            <person name="Brenton Z.W."/>
            <person name="Flinn B.S."/>
            <person name="Jenkins J."/>
            <person name="Shu S."/>
            <person name="Flowers D."/>
            <person name="Luo F."/>
            <person name="Wang Y."/>
            <person name="Xia P."/>
            <person name="Barry K."/>
            <person name="Daum C."/>
            <person name="Lipzen A."/>
            <person name="Yoshinaga Y."/>
            <person name="Schmutz J."/>
            <person name="Saski C."/>
            <person name="Vermerris W."/>
            <person name="Kresovich S."/>
        </authorList>
    </citation>
    <scope>NUCLEOTIDE SEQUENCE</scope>
</reference>
<evidence type="ECO:0000256" key="1">
    <source>
        <dbReference type="SAM" id="SignalP"/>
    </source>
</evidence>
<dbReference type="Gramene" id="EES17588">
    <property type="protein sequence ID" value="EES17588"/>
    <property type="gene ID" value="SORBI_3009G015500"/>
</dbReference>
<feature type="non-terminal residue" evidence="2">
    <location>
        <position position="188"/>
    </location>
</feature>
<accession>A0A921U376</accession>
<comment type="caution">
    <text evidence="2">The sequence shown here is derived from an EMBL/GenBank/DDBJ whole genome shotgun (WGS) entry which is preliminary data.</text>
</comment>
<keyword evidence="1" id="KW-0732">Signal</keyword>
<gene>
    <name evidence="2" type="ORF">BDA96_09G015700</name>
</gene>
<reference evidence="2" key="1">
    <citation type="journal article" date="2019" name="BMC Genomics">
        <title>A new reference genome for Sorghum bicolor reveals high levels of sequence similarity between sweet and grain genotypes: implications for the genetics of sugar metabolism.</title>
        <authorList>
            <person name="Cooper E.A."/>
            <person name="Brenton Z.W."/>
            <person name="Flinn B.S."/>
            <person name="Jenkins J."/>
            <person name="Shu S."/>
            <person name="Flowers D."/>
            <person name="Luo F."/>
            <person name="Wang Y."/>
            <person name="Xia P."/>
            <person name="Barry K."/>
            <person name="Daum C."/>
            <person name="Lipzen A."/>
            <person name="Yoshinaga Y."/>
            <person name="Schmutz J."/>
            <person name="Saski C."/>
            <person name="Vermerris W."/>
            <person name="Kresovich S."/>
        </authorList>
    </citation>
    <scope>NUCLEOTIDE SEQUENCE</scope>
</reference>
<feature type="signal peptide" evidence="1">
    <location>
        <begin position="1"/>
        <end position="26"/>
    </location>
</feature>
<dbReference type="AlphaFoldDB" id="A0A921U376"/>
<sequence length="188" mass="20308">MARPTAAAALAACAAVLLLFAGQSVAILFPFGAFFPVDYVPPTVRIFISDKLSLNVAVYDHGDNTQIWWKIPPLPSLIDGEGDKYWLVNVATRQAMTSPTGNGQQVQLAEFNPFDSKGLQLWVPSPPRPQDAGFYQIQPNTDDDSALAGLFDGGDDVVHDGMEIGINSSTPVTSNNLWMTLNVIPYPS</sequence>
<feature type="chain" id="PRO_5038046763" evidence="1">
    <location>
        <begin position="27"/>
        <end position="188"/>
    </location>
</feature>
<evidence type="ECO:0000313" key="3">
    <source>
        <dbReference type="Proteomes" id="UP000807115"/>
    </source>
</evidence>
<organism evidence="2 3">
    <name type="scientific">Sorghum bicolor</name>
    <name type="common">Sorghum</name>
    <name type="synonym">Sorghum vulgare</name>
    <dbReference type="NCBI Taxonomy" id="4558"/>
    <lineage>
        <taxon>Eukaryota</taxon>
        <taxon>Viridiplantae</taxon>
        <taxon>Streptophyta</taxon>
        <taxon>Embryophyta</taxon>
        <taxon>Tracheophyta</taxon>
        <taxon>Spermatophyta</taxon>
        <taxon>Magnoliopsida</taxon>
        <taxon>Liliopsida</taxon>
        <taxon>Poales</taxon>
        <taxon>Poaceae</taxon>
        <taxon>PACMAD clade</taxon>
        <taxon>Panicoideae</taxon>
        <taxon>Andropogonodae</taxon>
        <taxon>Andropogoneae</taxon>
        <taxon>Sorghinae</taxon>
        <taxon>Sorghum</taxon>
    </lineage>
</organism>
<name>A0A921U376_SORBI</name>
<dbReference type="Proteomes" id="UP000807115">
    <property type="component" value="Chromosome 9"/>
</dbReference>
<dbReference type="OMA" id="WATLLMC"/>
<proteinExistence type="predicted"/>
<protein>
    <submittedName>
        <fullName evidence="2">Uncharacterized protein</fullName>
    </submittedName>
</protein>